<name>A0A5B7EEH6_PORTR</name>
<keyword evidence="3" id="KW-1185">Reference proteome</keyword>
<protein>
    <submittedName>
        <fullName evidence="2">Uncharacterized protein</fullName>
    </submittedName>
</protein>
<proteinExistence type="predicted"/>
<gene>
    <name evidence="2" type="ORF">E2C01_024722</name>
</gene>
<evidence type="ECO:0000313" key="3">
    <source>
        <dbReference type="Proteomes" id="UP000324222"/>
    </source>
</evidence>
<comment type="caution">
    <text evidence="2">The sequence shown here is derived from an EMBL/GenBank/DDBJ whole genome shotgun (WGS) entry which is preliminary data.</text>
</comment>
<organism evidence="2 3">
    <name type="scientific">Portunus trituberculatus</name>
    <name type="common">Swimming crab</name>
    <name type="synonym">Neptunus trituberculatus</name>
    <dbReference type="NCBI Taxonomy" id="210409"/>
    <lineage>
        <taxon>Eukaryota</taxon>
        <taxon>Metazoa</taxon>
        <taxon>Ecdysozoa</taxon>
        <taxon>Arthropoda</taxon>
        <taxon>Crustacea</taxon>
        <taxon>Multicrustacea</taxon>
        <taxon>Malacostraca</taxon>
        <taxon>Eumalacostraca</taxon>
        <taxon>Eucarida</taxon>
        <taxon>Decapoda</taxon>
        <taxon>Pleocyemata</taxon>
        <taxon>Brachyura</taxon>
        <taxon>Eubrachyura</taxon>
        <taxon>Portunoidea</taxon>
        <taxon>Portunidae</taxon>
        <taxon>Portuninae</taxon>
        <taxon>Portunus</taxon>
    </lineage>
</organism>
<reference evidence="2 3" key="1">
    <citation type="submission" date="2019-05" db="EMBL/GenBank/DDBJ databases">
        <title>Another draft genome of Portunus trituberculatus and its Hox gene families provides insights of decapod evolution.</title>
        <authorList>
            <person name="Jeong J.-H."/>
            <person name="Song I."/>
            <person name="Kim S."/>
            <person name="Choi T."/>
            <person name="Kim D."/>
            <person name="Ryu S."/>
            <person name="Kim W."/>
        </authorList>
    </citation>
    <scope>NUCLEOTIDE SEQUENCE [LARGE SCALE GENOMIC DNA]</scope>
    <source>
        <tissue evidence="2">Muscle</tissue>
    </source>
</reference>
<sequence>MWIKTHSGCSIPGGGAAGSRRRWSRVPQDAPSLTRDVKGPAGGMKRTIMQQLVSCRGRVRAGGRRAPVGVPSSVFRLLREGGDKVFNYILINLSFGQASCGGSGGGWGRAAPRHTKRHSPLESRCSAPKNVEYESFTSTLDLYRQLVRQSGQFVNRLMILSFGDEWRGADSSLTHTFHYCLYCHAAQSSNWPFQSSLLTLGSKPG</sequence>
<dbReference type="EMBL" id="VSRR010002433">
    <property type="protein sequence ID" value="MPC31433.1"/>
    <property type="molecule type" value="Genomic_DNA"/>
</dbReference>
<evidence type="ECO:0000256" key="1">
    <source>
        <dbReference type="SAM" id="MobiDB-lite"/>
    </source>
</evidence>
<dbReference type="AlphaFoldDB" id="A0A5B7EEH6"/>
<feature type="region of interest" description="Disordered" evidence="1">
    <location>
        <begin position="1"/>
        <end position="42"/>
    </location>
</feature>
<evidence type="ECO:0000313" key="2">
    <source>
        <dbReference type="EMBL" id="MPC31433.1"/>
    </source>
</evidence>
<accession>A0A5B7EEH6</accession>
<dbReference type="Proteomes" id="UP000324222">
    <property type="component" value="Unassembled WGS sequence"/>
</dbReference>